<reference evidence="1 2" key="1">
    <citation type="submission" date="2019-10" db="EMBL/GenBank/DDBJ databases">
        <title>Cognatihalovulum marinum gen. nov. sp. nov., a new member of the family Rhodobacteraceae isolated from deep seawater of the Northwest Indian Ocean.</title>
        <authorList>
            <person name="Ruan C."/>
            <person name="Wang J."/>
            <person name="Zheng X."/>
            <person name="Song L."/>
            <person name="Zhu Y."/>
            <person name="Huang Y."/>
            <person name="Lu Z."/>
            <person name="Du W."/>
            <person name="Huang L."/>
            <person name="Dai X."/>
        </authorList>
    </citation>
    <scope>NUCLEOTIDE SEQUENCE [LARGE SCALE GENOMIC DNA]</scope>
    <source>
        <strain evidence="1 2">2CG4</strain>
    </source>
</reference>
<sequence>MSHHFYELTPAEAERLAMLIDAASDVIKIAAKTLMHGYESYHPTDSSITNRMLLSREVTDLCAMVELMDRDFDPTVCQDTASVIERKLRYTNHQLD</sequence>
<dbReference type="Proteomes" id="UP000474957">
    <property type="component" value="Unassembled WGS sequence"/>
</dbReference>
<accession>A0A6L5Z5Q3</accession>
<gene>
    <name evidence="1" type="ORF">GE300_20060</name>
</gene>
<name>A0A6L5Z5Q3_9RHOB</name>
<organism evidence="1 2">
    <name type="scientific">Halovulum marinum</name>
    <dbReference type="NCBI Taxonomy" id="2662447"/>
    <lineage>
        <taxon>Bacteria</taxon>
        <taxon>Pseudomonadati</taxon>
        <taxon>Pseudomonadota</taxon>
        <taxon>Alphaproteobacteria</taxon>
        <taxon>Rhodobacterales</taxon>
        <taxon>Paracoccaceae</taxon>
        <taxon>Halovulum</taxon>
    </lineage>
</organism>
<comment type="caution">
    <text evidence="1">The sequence shown here is derived from an EMBL/GenBank/DDBJ whole genome shotgun (WGS) entry which is preliminary data.</text>
</comment>
<dbReference type="AlphaFoldDB" id="A0A6L5Z5Q3"/>
<protein>
    <recommendedName>
        <fullName evidence="3">MazG-like nucleotide pyrophosphohydrolase family protein</fullName>
    </recommendedName>
</protein>
<evidence type="ECO:0000313" key="1">
    <source>
        <dbReference type="EMBL" id="MSU91873.1"/>
    </source>
</evidence>
<evidence type="ECO:0008006" key="3">
    <source>
        <dbReference type="Google" id="ProtNLM"/>
    </source>
</evidence>
<proteinExistence type="predicted"/>
<dbReference type="RefSeq" id="WP_154449304.1">
    <property type="nucleotide sequence ID" value="NZ_WIND01000028.1"/>
</dbReference>
<keyword evidence="2" id="KW-1185">Reference proteome</keyword>
<evidence type="ECO:0000313" key="2">
    <source>
        <dbReference type="Proteomes" id="UP000474957"/>
    </source>
</evidence>
<dbReference type="EMBL" id="WIND01000028">
    <property type="protein sequence ID" value="MSU91873.1"/>
    <property type="molecule type" value="Genomic_DNA"/>
</dbReference>